<reference evidence="2" key="1">
    <citation type="submission" date="2016-11" db="EMBL/GenBank/DDBJ databases">
        <authorList>
            <person name="Varghese N."/>
            <person name="Submissions S."/>
        </authorList>
    </citation>
    <scope>NUCLEOTIDE SEQUENCE [LARGE SCALE GENOMIC DNA]</scope>
    <source>
        <strain evidence="2">DSM 19858</strain>
    </source>
</reference>
<dbReference type="EMBL" id="FQYU01000002">
    <property type="protein sequence ID" value="SHI84639.1"/>
    <property type="molecule type" value="Genomic_DNA"/>
</dbReference>
<keyword evidence="2" id="KW-1185">Reference proteome</keyword>
<organism evidence="1 2">
    <name type="scientific">Pseudozobellia thermophila</name>
    <dbReference type="NCBI Taxonomy" id="192903"/>
    <lineage>
        <taxon>Bacteria</taxon>
        <taxon>Pseudomonadati</taxon>
        <taxon>Bacteroidota</taxon>
        <taxon>Flavobacteriia</taxon>
        <taxon>Flavobacteriales</taxon>
        <taxon>Flavobacteriaceae</taxon>
        <taxon>Pseudozobellia</taxon>
    </lineage>
</organism>
<dbReference type="STRING" id="192903.SAMN04488513_10254"/>
<dbReference type="Proteomes" id="UP000184543">
    <property type="component" value="Unassembled WGS sequence"/>
</dbReference>
<dbReference type="OrthoDB" id="1452581at2"/>
<name>A0A1M6EGX4_9FLAO</name>
<evidence type="ECO:0000313" key="1">
    <source>
        <dbReference type="EMBL" id="SHI84639.1"/>
    </source>
</evidence>
<sequence length="67" mass="7605">MKKLYGSICSTCKYVAGCTLTRAKDRVCSCSEYVHRLQQDNGPMFTLTLQSMGEKGFRNLHEELVLN</sequence>
<dbReference type="AlphaFoldDB" id="A0A1M6EGX4"/>
<protein>
    <submittedName>
        <fullName evidence="1">Uncharacterized protein</fullName>
    </submittedName>
</protein>
<gene>
    <name evidence="1" type="ORF">SAMN04488513_10254</name>
</gene>
<accession>A0A1M6EGX4</accession>
<evidence type="ECO:0000313" key="2">
    <source>
        <dbReference type="Proteomes" id="UP000184543"/>
    </source>
</evidence>
<dbReference type="RefSeq" id="WP_139278073.1">
    <property type="nucleotide sequence ID" value="NZ_FQYU01000002.1"/>
</dbReference>
<proteinExistence type="predicted"/>